<gene>
    <name evidence="1" type="ORF">SDC9_34086</name>
</gene>
<name>A0A644VBD3_9ZZZZ</name>
<protein>
    <submittedName>
        <fullName evidence="1">Uncharacterized protein</fullName>
    </submittedName>
</protein>
<evidence type="ECO:0000313" key="1">
    <source>
        <dbReference type="EMBL" id="MPL88073.1"/>
    </source>
</evidence>
<reference evidence="1" key="1">
    <citation type="submission" date="2019-08" db="EMBL/GenBank/DDBJ databases">
        <authorList>
            <person name="Kucharzyk K."/>
            <person name="Murdoch R.W."/>
            <person name="Higgins S."/>
            <person name="Loffler F."/>
        </authorList>
    </citation>
    <scope>NUCLEOTIDE SEQUENCE</scope>
</reference>
<dbReference type="EMBL" id="VSSQ01000250">
    <property type="protein sequence ID" value="MPL88073.1"/>
    <property type="molecule type" value="Genomic_DNA"/>
</dbReference>
<organism evidence="1">
    <name type="scientific">bioreactor metagenome</name>
    <dbReference type="NCBI Taxonomy" id="1076179"/>
    <lineage>
        <taxon>unclassified sequences</taxon>
        <taxon>metagenomes</taxon>
        <taxon>ecological metagenomes</taxon>
    </lineage>
</organism>
<comment type="caution">
    <text evidence="1">The sequence shown here is derived from an EMBL/GenBank/DDBJ whole genome shotgun (WGS) entry which is preliminary data.</text>
</comment>
<accession>A0A644VBD3</accession>
<dbReference type="AlphaFoldDB" id="A0A644VBD3"/>
<sequence length="43" mass="4566">MKANIKSITIILAFLFVIISVPSVFAEDPSGYDSYVSADAQSG</sequence>
<proteinExistence type="predicted"/>